<dbReference type="KEGG" id="acob:P0Y56_16055"/>
<gene>
    <name evidence="1" type="ORF">P0Y56_16055</name>
</gene>
<dbReference type="AlphaFoldDB" id="A0AAJ5X2K0"/>
<dbReference type="Gene3D" id="3.40.50.300">
    <property type="entry name" value="P-loop containing nucleotide triphosphate hydrolases"/>
    <property type="match status" value="1"/>
</dbReference>
<dbReference type="InterPro" id="IPR027417">
    <property type="entry name" value="P-loop_NTPase"/>
</dbReference>
<dbReference type="SUPFAM" id="SSF52540">
    <property type="entry name" value="P-loop containing nucleoside triphosphate hydrolases"/>
    <property type="match status" value="1"/>
</dbReference>
<evidence type="ECO:0000313" key="2">
    <source>
        <dbReference type="Proteomes" id="UP001218362"/>
    </source>
</evidence>
<organism evidence="1 2">
    <name type="scientific">Candidatus Andeanibacterium colombiense</name>
    <dbReference type="NCBI Taxonomy" id="3121345"/>
    <lineage>
        <taxon>Bacteria</taxon>
        <taxon>Pseudomonadati</taxon>
        <taxon>Pseudomonadota</taxon>
        <taxon>Alphaproteobacteria</taxon>
        <taxon>Sphingomonadales</taxon>
        <taxon>Sphingomonadaceae</taxon>
        <taxon>Candidatus Andeanibacterium</taxon>
    </lineage>
</organism>
<protein>
    <submittedName>
        <fullName evidence="1">Kinase</fullName>
    </submittedName>
</protein>
<accession>A0AAJ5X2K0</accession>
<sequence>MSGAEELVAALGRDMPLTLSAAEAACQVAEKIVYQSFPTSVPLVGINGAQGSGKSTLARLVAEALERFHGRRAAVFSLDDFYLTRADRKQLAWEIHPLCATRGVPGTHDVALLREVIAELREAGPNRRTTIPAFDKLADDQIATKDWPVFTGRPGAILLEGWCVGARVADVAAYAGPPNDLELAEDPRGIWLGWSLASLAYEYEDLWDTLDLLVSIEVPDLETVIESRLEQEIRLAADSDRPRMDRTAVVRFVQHYERYTRAMWAAMPQRADMLFRRNRGFGFTLAKETP</sequence>
<name>A0AAJ5X2K0_9SPHN</name>
<proteinExistence type="predicted"/>
<keyword evidence="1" id="KW-0418">Kinase</keyword>
<keyword evidence="1" id="KW-0808">Transferase</keyword>
<dbReference type="Proteomes" id="UP001218362">
    <property type="component" value="Chromosome"/>
</dbReference>
<reference evidence="1" key="1">
    <citation type="submission" date="2023-03" db="EMBL/GenBank/DDBJ databases">
        <title>Andean soil-derived lignocellulolytic bacterial consortium as a source of novel taxa and putative plastic-active enzymes.</title>
        <authorList>
            <person name="Diaz-Garcia L."/>
            <person name="Chuvochina M."/>
            <person name="Feuerriegel G."/>
            <person name="Bunk B."/>
            <person name="Sproer C."/>
            <person name="Streit W.R."/>
            <person name="Rodriguez L.M."/>
            <person name="Overmann J."/>
            <person name="Jimenez D.J."/>
        </authorList>
    </citation>
    <scope>NUCLEOTIDE SEQUENCE</scope>
    <source>
        <strain evidence="1">MAG 26</strain>
    </source>
</reference>
<dbReference type="GO" id="GO:0016301">
    <property type="term" value="F:kinase activity"/>
    <property type="evidence" value="ECO:0007669"/>
    <property type="project" value="UniProtKB-KW"/>
</dbReference>
<dbReference type="EMBL" id="CP119316">
    <property type="protein sequence ID" value="WEK46500.1"/>
    <property type="molecule type" value="Genomic_DNA"/>
</dbReference>
<evidence type="ECO:0000313" key="1">
    <source>
        <dbReference type="EMBL" id="WEK46500.1"/>
    </source>
</evidence>